<feature type="region of interest" description="Disordered" evidence="1">
    <location>
        <begin position="1"/>
        <end position="23"/>
    </location>
</feature>
<proteinExistence type="predicted"/>
<dbReference type="SUPFAM" id="SSF51905">
    <property type="entry name" value="FAD/NAD(P)-binding domain"/>
    <property type="match status" value="1"/>
</dbReference>
<comment type="caution">
    <text evidence="3">The sequence shown here is derived from an EMBL/GenBank/DDBJ whole genome shotgun (WGS) entry which is preliminary data.</text>
</comment>
<protein>
    <submittedName>
        <fullName evidence="3">FAD-dependent oxidoreductase</fullName>
    </submittedName>
</protein>
<evidence type="ECO:0000259" key="2">
    <source>
        <dbReference type="Pfam" id="PF01593"/>
    </source>
</evidence>
<dbReference type="InterPro" id="IPR036188">
    <property type="entry name" value="FAD/NAD-bd_sf"/>
</dbReference>
<dbReference type="PANTHER" id="PTHR42923:SF17">
    <property type="entry name" value="AMINE OXIDASE DOMAIN-CONTAINING PROTEIN"/>
    <property type="match status" value="1"/>
</dbReference>
<dbReference type="Gene3D" id="3.50.50.60">
    <property type="entry name" value="FAD/NAD(P)-binding domain"/>
    <property type="match status" value="1"/>
</dbReference>
<reference evidence="3 4" key="1">
    <citation type="submission" date="2021-08" db="EMBL/GenBank/DDBJ databases">
        <title>Nocardioides bacterium WL0053 sp. nov., isolated from the sediment.</title>
        <authorList>
            <person name="Wang L."/>
            <person name="Zhang D."/>
            <person name="Zhang A."/>
        </authorList>
    </citation>
    <scope>NUCLEOTIDE SEQUENCE [LARGE SCALE GENOMIC DNA]</scope>
    <source>
        <strain evidence="3 4">WL0053</strain>
    </source>
</reference>
<dbReference type="EMBL" id="JAIEZQ010000001">
    <property type="protein sequence ID" value="MBY9073855.1"/>
    <property type="molecule type" value="Genomic_DNA"/>
</dbReference>
<feature type="domain" description="Amine oxidase" evidence="2">
    <location>
        <begin position="46"/>
        <end position="380"/>
    </location>
</feature>
<keyword evidence="4" id="KW-1185">Reference proteome</keyword>
<evidence type="ECO:0000256" key="1">
    <source>
        <dbReference type="SAM" id="MobiDB-lite"/>
    </source>
</evidence>
<evidence type="ECO:0000313" key="3">
    <source>
        <dbReference type="EMBL" id="MBY9073855.1"/>
    </source>
</evidence>
<gene>
    <name evidence="3" type="ORF">K1X13_03375</name>
</gene>
<dbReference type="Gene3D" id="1.10.405.20">
    <property type="match status" value="1"/>
</dbReference>
<feature type="compositionally biased region" description="Basic residues" evidence="1">
    <location>
        <begin position="1"/>
        <end position="11"/>
    </location>
</feature>
<name>A0ABS7RJ54_9ACTN</name>
<dbReference type="PANTHER" id="PTHR42923">
    <property type="entry name" value="PROTOPORPHYRINOGEN OXIDASE"/>
    <property type="match status" value="1"/>
</dbReference>
<dbReference type="Pfam" id="PF01593">
    <property type="entry name" value="Amino_oxidase"/>
    <property type="match status" value="1"/>
</dbReference>
<dbReference type="InterPro" id="IPR050464">
    <property type="entry name" value="Zeta_carotene_desat/Oxidored"/>
</dbReference>
<evidence type="ECO:0000313" key="4">
    <source>
        <dbReference type="Proteomes" id="UP000754710"/>
    </source>
</evidence>
<organism evidence="3 4">
    <name type="scientific">Nocardioides jiangsuensis</name>
    <dbReference type="NCBI Taxonomy" id="2866161"/>
    <lineage>
        <taxon>Bacteria</taxon>
        <taxon>Bacillati</taxon>
        <taxon>Actinomycetota</taxon>
        <taxon>Actinomycetes</taxon>
        <taxon>Propionibacteriales</taxon>
        <taxon>Nocardioidaceae</taxon>
        <taxon>Nocardioides</taxon>
    </lineage>
</organism>
<dbReference type="InterPro" id="IPR002937">
    <property type="entry name" value="Amino_oxidase"/>
</dbReference>
<sequence length="453" mass="50264">MSDFRRTRHPSTHPSGPNTWHDDLQEQPVTAAYDGRPTVAVVGGGVSGLTAAYLLQRTHHVTLFEADERLGGHAHTHDVPLGDGSTVPVDSGFIVLNDRTYPLLRRLFGELGVQTRPTEMSMSICCDQCGLSYTGGRKADGIFSQRRRALDPRFWRLLLQIRTFQKQALAFLEEEPSSELTYREFLTEHGFDRHFVTHYALPVVSCVWSMGHHEALAYPAAYLFAFLRHHGFLTLGDSPTWHTVVGGSRSYVRAVTDRLDVVRSSTRVTAVSRKPEGVELDTAHGEHHRFDKVVIATHADEALALLTDAGDEETELLGAFGYSTNTAWLHRDESALPAHTRSRASWNYRLADCDTLTDRTRVSYWMNRLQGHPESSPLIVTLNPDEGPAPEHVVATMTYQHPTYTGRSVAAQQRLAALNTDRLAFAGAYHGWGFHEDGCRSGVAAATALGAAW</sequence>
<accession>A0ABS7RJ54</accession>
<dbReference type="Proteomes" id="UP000754710">
    <property type="component" value="Unassembled WGS sequence"/>
</dbReference>